<keyword evidence="2" id="KW-0813">Transport</keyword>
<organism evidence="7 8">
    <name type="scientific">Cynara cardunculus var. scolymus</name>
    <name type="common">Globe artichoke</name>
    <name type="synonym">Cynara scolymus</name>
    <dbReference type="NCBI Taxonomy" id="59895"/>
    <lineage>
        <taxon>Eukaryota</taxon>
        <taxon>Viridiplantae</taxon>
        <taxon>Streptophyta</taxon>
        <taxon>Embryophyta</taxon>
        <taxon>Tracheophyta</taxon>
        <taxon>Spermatophyta</taxon>
        <taxon>Magnoliopsida</taxon>
        <taxon>eudicotyledons</taxon>
        <taxon>Gunneridae</taxon>
        <taxon>Pentapetalae</taxon>
        <taxon>asterids</taxon>
        <taxon>campanulids</taxon>
        <taxon>Asterales</taxon>
        <taxon>Asteraceae</taxon>
        <taxon>Carduoideae</taxon>
        <taxon>Cardueae</taxon>
        <taxon>Carduinae</taxon>
        <taxon>Cynara</taxon>
    </lineage>
</organism>
<dbReference type="GO" id="GO:0008289">
    <property type="term" value="F:lipid binding"/>
    <property type="evidence" value="ECO:0007669"/>
    <property type="project" value="UniProtKB-KW"/>
</dbReference>
<dbReference type="STRING" id="59895.A0A124Q825"/>
<comment type="caution">
    <text evidence="7">The sequence shown here is derived from an EMBL/GenBank/DDBJ whole genome shotgun (WGS) entry which is preliminary data.</text>
</comment>
<name>A0A124Q825_CYNCS</name>
<evidence type="ECO:0000313" key="8">
    <source>
        <dbReference type="Proteomes" id="UP000243975"/>
    </source>
</evidence>
<reference evidence="7 8" key="1">
    <citation type="journal article" date="2016" name="Sci. Rep.">
        <title>The genome sequence of the outbreeding globe artichoke constructed de novo incorporating a phase-aware low-pass sequencing strategy of F1 progeny.</title>
        <authorList>
            <person name="Scaglione D."/>
            <person name="Reyes-Chin-Wo S."/>
            <person name="Acquadro A."/>
            <person name="Froenicke L."/>
            <person name="Portis E."/>
            <person name="Beitel C."/>
            <person name="Tirone M."/>
            <person name="Mauro R."/>
            <person name="Lo Monaco A."/>
            <person name="Mauromicale G."/>
            <person name="Faccioli P."/>
            <person name="Cattivelli L."/>
            <person name="Rieseberg L."/>
            <person name="Michelmore R."/>
            <person name="Lanteri S."/>
        </authorList>
    </citation>
    <scope>NUCLEOTIDE SEQUENCE [LARGE SCALE GENOMIC DNA]</scope>
    <source>
        <strain evidence="7">2C</strain>
    </source>
</reference>
<dbReference type="PANTHER" id="PTHR10774:SF217">
    <property type="entry name" value="OS06G0685300 PROTEIN"/>
    <property type="match status" value="1"/>
</dbReference>
<protein>
    <recommendedName>
        <fullName evidence="6">SMP-LTD domain-containing protein</fullName>
    </recommendedName>
</protein>
<comment type="subcellular location">
    <subcellularLocation>
        <location evidence="1">Membrane</location>
    </subcellularLocation>
</comment>
<keyword evidence="4" id="KW-0446">Lipid-binding</keyword>
<keyword evidence="5" id="KW-0472">Membrane</keyword>
<dbReference type="Proteomes" id="UP000243975">
    <property type="component" value="Unassembled WGS sequence"/>
</dbReference>
<dbReference type="GO" id="GO:0006869">
    <property type="term" value="P:lipid transport"/>
    <property type="evidence" value="ECO:0007669"/>
    <property type="project" value="UniProtKB-KW"/>
</dbReference>
<evidence type="ECO:0000256" key="2">
    <source>
        <dbReference type="ARBA" id="ARBA00022448"/>
    </source>
</evidence>
<dbReference type="Gramene" id="KVF40108">
    <property type="protein sequence ID" value="KVF40108"/>
    <property type="gene ID" value="Ccrd_026774"/>
</dbReference>
<accession>A0A124Q825</accession>
<keyword evidence="3" id="KW-0445">Lipid transport</keyword>
<gene>
    <name evidence="7" type="ORF">Ccrd_026774</name>
</gene>
<dbReference type="PROSITE" id="PS51847">
    <property type="entry name" value="SMP"/>
    <property type="match status" value="1"/>
</dbReference>
<dbReference type="EMBL" id="LEKV01009467">
    <property type="protein sequence ID" value="KVF40108.1"/>
    <property type="molecule type" value="Genomic_DNA"/>
</dbReference>
<dbReference type="GO" id="GO:0005783">
    <property type="term" value="C:endoplasmic reticulum"/>
    <property type="evidence" value="ECO:0007669"/>
    <property type="project" value="TreeGrafter"/>
</dbReference>
<proteinExistence type="predicted"/>
<feature type="non-terminal residue" evidence="7">
    <location>
        <position position="62"/>
    </location>
</feature>
<evidence type="ECO:0000256" key="3">
    <source>
        <dbReference type="ARBA" id="ARBA00023055"/>
    </source>
</evidence>
<sequence>MFPIRSIEIESLTLGTLPPIFQGVKVHILNAGHLIFEFVAKWAGNPNITLVLNILFLPIKIQ</sequence>
<evidence type="ECO:0000256" key="4">
    <source>
        <dbReference type="ARBA" id="ARBA00023121"/>
    </source>
</evidence>
<feature type="domain" description="SMP-LTD" evidence="6">
    <location>
        <begin position="1"/>
        <end position="62"/>
    </location>
</feature>
<evidence type="ECO:0000256" key="5">
    <source>
        <dbReference type="ARBA" id="ARBA00023136"/>
    </source>
</evidence>
<dbReference type="GO" id="GO:0016020">
    <property type="term" value="C:membrane"/>
    <property type="evidence" value="ECO:0007669"/>
    <property type="project" value="UniProtKB-SubCell"/>
</dbReference>
<keyword evidence="8" id="KW-1185">Reference proteome</keyword>
<evidence type="ECO:0000256" key="1">
    <source>
        <dbReference type="ARBA" id="ARBA00004370"/>
    </source>
</evidence>
<evidence type="ECO:0000259" key="6">
    <source>
        <dbReference type="PROSITE" id="PS51847"/>
    </source>
</evidence>
<evidence type="ECO:0000313" key="7">
    <source>
        <dbReference type="EMBL" id="KVF40108.1"/>
    </source>
</evidence>
<dbReference type="InterPro" id="IPR045050">
    <property type="entry name" value="Synaptotagmin_plant"/>
</dbReference>
<dbReference type="PANTHER" id="PTHR10774">
    <property type="entry name" value="EXTENDED SYNAPTOTAGMIN-RELATED"/>
    <property type="match status" value="1"/>
</dbReference>
<dbReference type="AlphaFoldDB" id="A0A124Q825"/>
<dbReference type="InterPro" id="IPR031468">
    <property type="entry name" value="SMP_LBD"/>
</dbReference>